<reference evidence="2" key="1">
    <citation type="submission" date="2020-06" db="EMBL/GenBank/DDBJ databases">
        <authorList>
            <consortium name="Plant Systems Biology data submission"/>
        </authorList>
    </citation>
    <scope>NUCLEOTIDE SEQUENCE</scope>
    <source>
        <strain evidence="2">D6</strain>
    </source>
</reference>
<feature type="compositionally biased region" description="Polar residues" evidence="1">
    <location>
        <begin position="140"/>
        <end position="150"/>
    </location>
</feature>
<accession>A0A9N8EY59</accession>
<organism evidence="2 3">
    <name type="scientific">Seminavis robusta</name>
    <dbReference type="NCBI Taxonomy" id="568900"/>
    <lineage>
        <taxon>Eukaryota</taxon>
        <taxon>Sar</taxon>
        <taxon>Stramenopiles</taxon>
        <taxon>Ochrophyta</taxon>
        <taxon>Bacillariophyta</taxon>
        <taxon>Bacillariophyceae</taxon>
        <taxon>Bacillariophycidae</taxon>
        <taxon>Naviculales</taxon>
        <taxon>Naviculaceae</taxon>
        <taxon>Seminavis</taxon>
    </lineage>
</organism>
<sequence>MQLQQLPTAEIILNHPSLLLYNQDMTEAQMQARVSGAAVKDSGGVQEQGGLAGTTSVMFGDDKNAYNKEATVEEGANLASTARRRIFLHRVTDQNGKPKAAVASKIGNDNDSDGKTVANPAGSREKRCHDKQFDGGATKETGSVISTIATDLTEESDTFDPFSENEKETVDLGAGNNDTLRSEPSPADGKANDKSVNEEKDDAGTPSGGSDLALVHAGVRTEDVRLGELNPGDVIAELNVPRGQPKPCLQQHVTVKEIHSNYSNDLIIFKDKNGERGEVSIATGDEKYRILRYIKPTDNEMAASHVPEERRLVRVRPCDLKEDVKVAKLICTELGTRNNPRSIFENLQITKIESLLCSCVDNDGVERQIVLSPPCEIYVTEQVADPLITVPEEMQFGYVEAVENVDGLFDQQKFDNLVSSQCENRHSKKRPKTRAVNDVFIEMVFVYRDGYEKKYAELKKSGQSEEQATTKARAEGRKNVKVMYEAHNMPADMWEWKDLSAVIPDYGVGYVQINGVKRLGLMKGTSKCGESVKMKFDIPQDMLYGTLLSIGKACGAITEGREFTSDCRQKLTNAVTELPIVINVGHILSRMWSDDVKPTEQLAIVPRSTRYQNPIGPDLPPPASTVTFYRPFPGLGDLSPSIIYGVLPRGISGGLGEDPFHAPKVKVLPQQQGSRRRFTQKPTALQQQPPPTAKEDTTQEGTGIIPSKGCTYQEEMPINERISRDGQETAREKIRYQAQVALEKLRADERRKNRAEDLKRQAEEREVDRKRQAEVYEKQVAAAAEMATLKAQAEFDRERRIDAQKKQKEAEEKMAAAEKDKETRSDVTEAVDDLREAVDGMTVTLEEQSERITAVGEQVTEAVTALVPDVPPGTPLFTIRDDREVLHQYLEGARIRETKGKNARYGKVKGMTRSGRFQIEWDDGTRSAKMPHTIGPA</sequence>
<keyword evidence="3" id="KW-1185">Reference proteome</keyword>
<evidence type="ECO:0000313" key="3">
    <source>
        <dbReference type="Proteomes" id="UP001153069"/>
    </source>
</evidence>
<feature type="region of interest" description="Disordered" evidence="1">
    <location>
        <begin position="93"/>
        <end position="213"/>
    </location>
</feature>
<feature type="region of interest" description="Disordered" evidence="1">
    <location>
        <begin position="658"/>
        <end position="709"/>
    </location>
</feature>
<comment type="caution">
    <text evidence="2">The sequence shown here is derived from an EMBL/GenBank/DDBJ whole genome shotgun (WGS) entry which is preliminary data.</text>
</comment>
<dbReference type="EMBL" id="CAICTM010002496">
    <property type="protein sequence ID" value="CAB9529416.1"/>
    <property type="molecule type" value="Genomic_DNA"/>
</dbReference>
<evidence type="ECO:0000313" key="2">
    <source>
        <dbReference type="EMBL" id="CAB9529416.1"/>
    </source>
</evidence>
<feature type="region of interest" description="Disordered" evidence="1">
    <location>
        <begin position="802"/>
        <end position="826"/>
    </location>
</feature>
<evidence type="ECO:0000256" key="1">
    <source>
        <dbReference type="SAM" id="MobiDB-lite"/>
    </source>
</evidence>
<dbReference type="AlphaFoldDB" id="A0A9N8EY59"/>
<protein>
    <submittedName>
        <fullName evidence="2">Uncharacterized protein</fullName>
    </submittedName>
</protein>
<feature type="compositionally biased region" description="Basic and acidic residues" evidence="1">
    <location>
        <begin position="123"/>
        <end position="133"/>
    </location>
</feature>
<gene>
    <name evidence="2" type="ORF">SEMRO_2498_G329370.1</name>
</gene>
<name>A0A9N8EY59_9STRA</name>
<proteinExistence type="predicted"/>
<dbReference type="Proteomes" id="UP001153069">
    <property type="component" value="Unassembled WGS sequence"/>
</dbReference>